<dbReference type="Proteomes" id="UP000293289">
    <property type="component" value="Unassembled WGS sequence"/>
</dbReference>
<sequence>MSDGVEIPLSSMEELNAALKDIIVEFEDAGGSTSALVEAIGRPFGRRELRDAADEFEGAWDDKRETLKGHLHELQEQVQGVKTSWQQFDEDLAKELEQKG</sequence>
<dbReference type="AlphaFoldDB" id="A0A4V2EYV2"/>
<protein>
    <recommendedName>
        <fullName evidence="3">Excreted virulence factor EspC (Type VII ESX diderm)</fullName>
    </recommendedName>
</protein>
<evidence type="ECO:0000313" key="2">
    <source>
        <dbReference type="Proteomes" id="UP000293289"/>
    </source>
</evidence>
<organism evidence="1 2">
    <name type="scientific">Agromyces ramosus</name>
    <dbReference type="NCBI Taxonomy" id="33879"/>
    <lineage>
        <taxon>Bacteria</taxon>
        <taxon>Bacillati</taxon>
        <taxon>Actinomycetota</taxon>
        <taxon>Actinomycetes</taxon>
        <taxon>Micrococcales</taxon>
        <taxon>Microbacteriaceae</taxon>
        <taxon>Agromyces</taxon>
    </lineage>
</organism>
<dbReference type="EMBL" id="SGWY01000003">
    <property type="protein sequence ID" value="RZS64280.1"/>
    <property type="molecule type" value="Genomic_DNA"/>
</dbReference>
<keyword evidence="2" id="KW-1185">Reference proteome</keyword>
<reference evidence="1 2" key="1">
    <citation type="submission" date="2019-02" db="EMBL/GenBank/DDBJ databases">
        <title>Genomic Encyclopedia of Type Strains, Phase IV (KMG-IV): sequencing the most valuable type-strain genomes for metagenomic binning, comparative biology and taxonomic classification.</title>
        <authorList>
            <person name="Goeker M."/>
        </authorList>
    </citation>
    <scope>NUCLEOTIDE SEQUENCE [LARGE SCALE GENOMIC DNA]</scope>
    <source>
        <strain evidence="1 2">DSM 43045</strain>
    </source>
</reference>
<comment type="caution">
    <text evidence="1">The sequence shown here is derived from an EMBL/GenBank/DDBJ whole genome shotgun (WGS) entry which is preliminary data.</text>
</comment>
<dbReference type="RefSeq" id="WP_130353531.1">
    <property type="nucleotide sequence ID" value="NZ_SGWY01000003.1"/>
</dbReference>
<gene>
    <name evidence="1" type="ORF">EV187_2660</name>
</gene>
<proteinExistence type="predicted"/>
<accession>A0A4V2EYV2</accession>
<dbReference type="OrthoDB" id="5195569at2"/>
<evidence type="ECO:0000313" key="1">
    <source>
        <dbReference type="EMBL" id="RZS64280.1"/>
    </source>
</evidence>
<name>A0A4V2EYV2_9MICO</name>
<evidence type="ECO:0008006" key="3">
    <source>
        <dbReference type="Google" id="ProtNLM"/>
    </source>
</evidence>